<dbReference type="GeneID" id="300205232"/>
<sequence length="645" mass="70501">MRTTKKHFEAERQRAQYLTARNTGASTREEVEIAPVTLTNLLPDVPGGQPGLISRAELNSNGLMYDIPQWVGNNVPGPDYLTIKLGNVTLDPIIRVDKPLAGKFPMKLSIPKSLLGADGLKKLHYEVQTSGIQYGIAEPVSFTVDLYDPNTLSEPKAVELPAEVGDLLTGDYLDDHGGVEVTIPPYSDPHPGDWYEFFWSYFDTQPIARGDLPGDGTAFSFTIPATAIVAQQDGEKYLTYKLWDRAGNDSKPAKPYPLRVVIDPVPSNLQPPRVPLAPIDLKDAQIGVTVEIDRYDNAMIGDSIVVSFNGHSLVKPLDRLSFPASVNVPWETLKAGGVTAPYTAPVSYKIVRGGDNYDYTPPISVDVDLSVAGGGVNPIDPGPINPDLDPPLVTSSEDEENELGPGDIGEPATVTFDLYDDVAIGHQVQLYWGTEAVFSPAHTVDDADLTRGHFELIVPWTVIDTVKNGAHPVYYTLNNNINDNEIESPRTTVNVNIFEIGDLEVVTFMRKIDLTPGLFLINCTHQPYNGIPLRILDRTHIKVGDQIVVEWRLLQGFETETEIGAAAGDFPIEVTQDHSDAGHPGELLTVPYSPYIELGGFESKIRVRYRLIKADGFGGGTSDPAEALLLQQELDGEGCRITLDE</sequence>
<feature type="region of interest" description="Disordered" evidence="1">
    <location>
        <begin position="378"/>
        <end position="408"/>
    </location>
</feature>
<dbReference type="Proteomes" id="UP000199524">
    <property type="component" value="Chromosome I"/>
</dbReference>
<accession>A0A1H1NK77</accession>
<organism evidence="2 3">
    <name type="scientific">Pseudomonas asplenii</name>
    <dbReference type="NCBI Taxonomy" id="53407"/>
    <lineage>
        <taxon>Bacteria</taxon>
        <taxon>Pseudomonadati</taxon>
        <taxon>Pseudomonadota</taxon>
        <taxon>Gammaproteobacteria</taxon>
        <taxon>Pseudomonadales</taxon>
        <taxon>Pseudomonadaceae</taxon>
        <taxon>Pseudomonas</taxon>
    </lineage>
</organism>
<name>A0A1H1NK77_9PSED</name>
<proteinExistence type="predicted"/>
<evidence type="ECO:0000256" key="1">
    <source>
        <dbReference type="SAM" id="MobiDB-lite"/>
    </source>
</evidence>
<reference evidence="3" key="1">
    <citation type="submission" date="2016-10" db="EMBL/GenBank/DDBJ databases">
        <authorList>
            <person name="Varghese N."/>
            <person name="Submissions S."/>
        </authorList>
    </citation>
    <scope>NUCLEOTIDE SEQUENCE [LARGE SCALE GENOMIC DNA]</scope>
    <source>
        <strain evidence="3">ATCC 23835</strain>
    </source>
</reference>
<evidence type="ECO:0000313" key="3">
    <source>
        <dbReference type="Proteomes" id="UP000199524"/>
    </source>
</evidence>
<dbReference type="EMBL" id="LT629777">
    <property type="protein sequence ID" value="SDR99392.1"/>
    <property type="molecule type" value="Genomic_DNA"/>
</dbReference>
<keyword evidence="3" id="KW-1185">Reference proteome</keyword>
<dbReference type="AlphaFoldDB" id="A0A1H1NK77"/>
<protein>
    <submittedName>
        <fullName evidence="2">Uncharacterized protein</fullName>
    </submittedName>
</protein>
<dbReference type="RefSeq" id="WP_090201957.1">
    <property type="nucleotide sequence ID" value="NZ_LT629777.1"/>
</dbReference>
<evidence type="ECO:0000313" key="2">
    <source>
        <dbReference type="EMBL" id="SDR99392.1"/>
    </source>
</evidence>
<gene>
    <name evidence="2" type="ORF">SAMN05216598_0177</name>
</gene>